<organism evidence="1 2">
    <name type="scientific">Melia azedarach</name>
    <name type="common">Chinaberry tree</name>
    <dbReference type="NCBI Taxonomy" id="155640"/>
    <lineage>
        <taxon>Eukaryota</taxon>
        <taxon>Viridiplantae</taxon>
        <taxon>Streptophyta</taxon>
        <taxon>Embryophyta</taxon>
        <taxon>Tracheophyta</taxon>
        <taxon>Spermatophyta</taxon>
        <taxon>Magnoliopsida</taxon>
        <taxon>eudicotyledons</taxon>
        <taxon>Gunneridae</taxon>
        <taxon>Pentapetalae</taxon>
        <taxon>rosids</taxon>
        <taxon>malvids</taxon>
        <taxon>Sapindales</taxon>
        <taxon>Meliaceae</taxon>
        <taxon>Melia</taxon>
    </lineage>
</organism>
<gene>
    <name evidence="1" type="ORF">OWV82_023240</name>
</gene>
<evidence type="ECO:0000313" key="2">
    <source>
        <dbReference type="Proteomes" id="UP001164539"/>
    </source>
</evidence>
<evidence type="ECO:0000313" key="1">
    <source>
        <dbReference type="EMBL" id="KAJ4703315.1"/>
    </source>
</evidence>
<sequence length="120" mass="13805">LSCALQFPNNQRISLLQLTNQESLLSPTNHRIVGFRFSCGRCLIEFLAVFRVGFFSYSSVCCGSILFRFGFVAVRFVAVRFSESFVFGFFFLKFFFFGLKRKKKSFMDMAKITAAVNGWL</sequence>
<keyword evidence="2" id="KW-1185">Reference proteome</keyword>
<name>A0ACC1WVS1_MELAZ</name>
<proteinExistence type="predicted"/>
<protein>
    <submittedName>
        <fullName evidence="1">Uncharacterized protein</fullName>
    </submittedName>
</protein>
<dbReference type="EMBL" id="CM051406">
    <property type="protein sequence ID" value="KAJ4703315.1"/>
    <property type="molecule type" value="Genomic_DNA"/>
</dbReference>
<feature type="non-terminal residue" evidence="1">
    <location>
        <position position="1"/>
    </location>
</feature>
<reference evidence="1 2" key="1">
    <citation type="journal article" date="2023" name="Science">
        <title>Complex scaffold remodeling in plant triterpene biosynthesis.</title>
        <authorList>
            <person name="De La Pena R."/>
            <person name="Hodgson H."/>
            <person name="Liu J.C."/>
            <person name="Stephenson M.J."/>
            <person name="Martin A.C."/>
            <person name="Owen C."/>
            <person name="Harkess A."/>
            <person name="Leebens-Mack J."/>
            <person name="Jimenez L.E."/>
            <person name="Osbourn A."/>
            <person name="Sattely E.S."/>
        </authorList>
    </citation>
    <scope>NUCLEOTIDE SEQUENCE [LARGE SCALE GENOMIC DNA]</scope>
    <source>
        <strain evidence="2">cv. JPN11</strain>
        <tissue evidence="1">Leaf</tissue>
    </source>
</reference>
<dbReference type="Proteomes" id="UP001164539">
    <property type="component" value="Chromosome 13"/>
</dbReference>
<comment type="caution">
    <text evidence="1">The sequence shown here is derived from an EMBL/GenBank/DDBJ whole genome shotgun (WGS) entry which is preliminary data.</text>
</comment>
<accession>A0ACC1WVS1</accession>